<accession>A0A0X3VCU1</accession>
<feature type="region of interest" description="Disordered" evidence="1">
    <location>
        <begin position="1286"/>
        <end position="1314"/>
    </location>
</feature>
<proteinExistence type="predicted"/>
<dbReference type="InterPro" id="IPR053137">
    <property type="entry name" value="NLR-like"/>
</dbReference>
<dbReference type="Pfam" id="PF13676">
    <property type="entry name" value="TIR_2"/>
    <property type="match status" value="1"/>
</dbReference>
<evidence type="ECO:0000259" key="3">
    <source>
        <dbReference type="Pfam" id="PF01656"/>
    </source>
</evidence>
<evidence type="ECO:0000259" key="2">
    <source>
        <dbReference type="Pfam" id="PF00931"/>
    </source>
</evidence>
<evidence type="ECO:0000259" key="4">
    <source>
        <dbReference type="Pfam" id="PF13676"/>
    </source>
</evidence>
<dbReference type="Pfam" id="PF13374">
    <property type="entry name" value="TPR_10"/>
    <property type="match status" value="4"/>
</dbReference>
<gene>
    <name evidence="6" type="ORF">ADL15_00530</name>
</gene>
<dbReference type="NCBIfam" id="NF040586">
    <property type="entry name" value="FxSxx_TPR"/>
    <property type="match status" value="1"/>
</dbReference>
<dbReference type="InterPro" id="IPR002586">
    <property type="entry name" value="CobQ/CobB/MinD/ParA_Nub-bd_dom"/>
</dbReference>
<evidence type="ECO:0000313" key="7">
    <source>
        <dbReference type="Proteomes" id="UP000053244"/>
    </source>
</evidence>
<dbReference type="Pfam" id="PF25000">
    <property type="entry name" value="DUF7779"/>
    <property type="match status" value="1"/>
</dbReference>
<feature type="domain" description="CobQ/CobB/MinD/ParA nucleotide binding" evidence="3">
    <location>
        <begin position="15"/>
        <end position="56"/>
    </location>
</feature>
<reference evidence="6 7" key="1">
    <citation type="submission" date="2015-10" db="EMBL/GenBank/DDBJ databases">
        <authorList>
            <person name="Gilbert D.G."/>
        </authorList>
    </citation>
    <scope>NUCLEOTIDE SEQUENCE [LARGE SCALE GENOMIC DNA]</scope>
    <source>
        <strain evidence="6 7">NRRL B-16712</strain>
    </source>
</reference>
<dbReference type="SUPFAM" id="SSF48452">
    <property type="entry name" value="TPR-like"/>
    <property type="match status" value="3"/>
</dbReference>
<dbReference type="Proteomes" id="UP000053244">
    <property type="component" value="Unassembled WGS sequence"/>
</dbReference>
<dbReference type="InterPro" id="IPR056681">
    <property type="entry name" value="DUF7779"/>
</dbReference>
<dbReference type="Pfam" id="PF00931">
    <property type="entry name" value="NB-ARC"/>
    <property type="match status" value="1"/>
</dbReference>
<evidence type="ECO:0000259" key="5">
    <source>
        <dbReference type="Pfam" id="PF25000"/>
    </source>
</evidence>
<dbReference type="Pfam" id="PF01656">
    <property type="entry name" value="CbiA"/>
    <property type="match status" value="1"/>
</dbReference>
<dbReference type="InterPro" id="IPR002182">
    <property type="entry name" value="NB-ARC"/>
</dbReference>
<dbReference type="SUPFAM" id="SSF52540">
    <property type="entry name" value="P-loop containing nucleoside triphosphate hydrolases"/>
    <property type="match status" value="2"/>
</dbReference>
<keyword evidence="7" id="KW-1185">Reference proteome</keyword>
<dbReference type="PANTHER" id="PTHR46082:SF6">
    <property type="entry name" value="AAA+ ATPASE DOMAIN-CONTAINING PROTEIN-RELATED"/>
    <property type="match status" value="1"/>
</dbReference>
<name>A0A0X3VCU1_9ACTN</name>
<dbReference type="EMBL" id="LLZH01000001">
    <property type="protein sequence ID" value="KUL42404.1"/>
    <property type="molecule type" value="Genomic_DNA"/>
</dbReference>
<dbReference type="GO" id="GO:0043531">
    <property type="term" value="F:ADP binding"/>
    <property type="evidence" value="ECO:0007669"/>
    <property type="project" value="InterPro"/>
</dbReference>
<evidence type="ECO:0008006" key="8">
    <source>
        <dbReference type="Google" id="ProtNLM"/>
    </source>
</evidence>
<dbReference type="InterPro" id="IPR000157">
    <property type="entry name" value="TIR_dom"/>
</dbReference>
<dbReference type="Gene3D" id="1.25.40.10">
    <property type="entry name" value="Tetratricopeptide repeat domain"/>
    <property type="match status" value="2"/>
</dbReference>
<evidence type="ECO:0000256" key="1">
    <source>
        <dbReference type="SAM" id="MobiDB-lite"/>
    </source>
</evidence>
<sequence length="1314" mass="146632">MTRSPHDRDSGQIVTFYSFKGGTGRTMAVANVAWILAANGHRVLAVDWDLESPGLHHYFRPFLADKKLRHSRGVIDMIRDFAAAVVDPAADPGEPDWYQRYADVEREAVSLTWSFPGHGLIDLLPAGQQNAAYSGTVSTFDWAAFYERLGGEEFLRALRVNMSQGYDYVLIDSRTGLSDSAGMCTVNLPDTVVNCFTLNEQSIDGAAAVAESIVRLSSRRPVRILPVPMRVEDAELFKLETGRDHARQRFEPFLRLDPDAAAAYWGDVEIPYKPFFAYEEILATFGERARQEHSLLSSFERLTGIITENAVTELPPMDERERRRWLSTFERQKPSINPRTMISYASIDRTWADWIAGELEQIGQSVTLQEIELAAISSEPGTDPMPADGPAARLVVLISHDYLRSPQAAWLWDQVAERESAGGNLLRIRIDNSRLSAPFTEPHRARELELFGLSEEQARPALLSAFDQPHLEPPTGVDRQAQRSASRFPANIPPVWNTPQRNPTFTGRTRLLEELRDRLLISVTATSPQALHGLGGAGKTQIALEYVHRFAANYDIVWWIPAEQPSLVRAALSELAEALDLPTGPSTAETVDGVLDALRRGEPYRRWLLVFDNADQPEEIRQYLPAGAGHILLTTRNLAWGRYVTATEVPVFTRVESVSLIRRLVPAISEPDAEMIAGKLGDLPLVIEQAAAWLAATGMPASAYSELLDTELPRMLRENPPPGYEQTPAGTWRLSLERIRADLPAAARLLEVCAFFAPEPIPMRLLYSSTFIALLQRLDPSLQDPLLIGRLVQEIGRYALARSDTGQGTIEMHRLVQTVVRSEMTPEDRESTERSVHDVLAAANPKEPDEPKTWPDYRLIRRHLEPTGVLNSPVPAVRQLVIDMVRYLWRIGDWQDSQELGERALIAWRRGGGPDDTTTLWLRLHMANAIRSQARYAETYEIDNEVHELLLGSVGQEHPYVVMSISGLAADLKGLGRYQESLALDDQALSLAIRVLGAEAPRTIFAMSNKALSLRFIGDFRQATELDETAYQLSSKIGLHRPYALRVGASLGRDYRDLGRFTDAQRLLRQVMLRSTDVNGPAHELTLIIARILAVTLRKLGELSKSHDLTRDIKPKLERRLGRNHPEALACLNDLANIQSALGDDRAAQATAESALRQYDARFGPDHPSTLACRNNVAIFTRKLGNHEHARAISEEVIDRFRIMLGPDHPYTLACLVNRGNELFDGGDLPGARANDRDVYERLASSLGPKHPDTLAAMSNLAITLAALDEQVEARRLRQDAHNLFRETLGPDHPNTGAPIEERRLNCDIDPPSL</sequence>
<dbReference type="InterPro" id="IPR027417">
    <property type="entry name" value="P-loop_NTPase"/>
</dbReference>
<dbReference type="GO" id="GO:0007165">
    <property type="term" value="P:signal transduction"/>
    <property type="evidence" value="ECO:0007669"/>
    <property type="project" value="InterPro"/>
</dbReference>
<feature type="domain" description="DUF7779" evidence="5">
    <location>
        <begin position="744"/>
        <end position="828"/>
    </location>
</feature>
<feature type="domain" description="TIR" evidence="4">
    <location>
        <begin position="341"/>
        <end position="438"/>
    </location>
</feature>
<dbReference type="Gene3D" id="3.40.50.300">
    <property type="entry name" value="P-loop containing nucleotide triphosphate hydrolases"/>
    <property type="match status" value="2"/>
</dbReference>
<dbReference type="InterPro" id="IPR011990">
    <property type="entry name" value="TPR-like_helical_dom_sf"/>
</dbReference>
<dbReference type="PANTHER" id="PTHR46082">
    <property type="entry name" value="ATP/GTP-BINDING PROTEIN-RELATED"/>
    <property type="match status" value="1"/>
</dbReference>
<organism evidence="6 7">
    <name type="scientific">Actinoplanes awajinensis subsp. mycoplanecinus</name>
    <dbReference type="NCBI Taxonomy" id="135947"/>
    <lineage>
        <taxon>Bacteria</taxon>
        <taxon>Bacillati</taxon>
        <taxon>Actinomycetota</taxon>
        <taxon>Actinomycetes</taxon>
        <taxon>Micromonosporales</taxon>
        <taxon>Micromonosporaceae</taxon>
        <taxon>Actinoplanes</taxon>
    </lineage>
</organism>
<comment type="caution">
    <text evidence="6">The sequence shown here is derived from an EMBL/GenBank/DDBJ whole genome shotgun (WGS) entry which is preliminary data.</text>
</comment>
<feature type="domain" description="NB-ARC" evidence="2">
    <location>
        <begin position="513"/>
        <end position="647"/>
    </location>
</feature>
<dbReference type="NCBIfam" id="NF047398">
    <property type="entry name" value="AAA_KGGVGR"/>
    <property type="match status" value="1"/>
</dbReference>
<evidence type="ECO:0000313" key="6">
    <source>
        <dbReference type="EMBL" id="KUL42404.1"/>
    </source>
</evidence>
<dbReference type="Pfam" id="PF13424">
    <property type="entry name" value="TPR_12"/>
    <property type="match status" value="1"/>
</dbReference>
<dbReference type="OrthoDB" id="580767at2"/>
<protein>
    <recommendedName>
        <fullName evidence="8">ATP/GTP-binding protein</fullName>
    </recommendedName>
</protein>